<reference evidence="8" key="1">
    <citation type="submission" date="2022-08" db="EMBL/GenBank/DDBJ databases">
        <title>Genome analysis of Corynebacteriales strain.</title>
        <authorList>
            <person name="Lee S.D."/>
        </authorList>
    </citation>
    <scope>NUCLEOTIDE SEQUENCE</scope>
    <source>
        <strain evidence="8">D3-21</strain>
    </source>
</reference>
<organism evidence="8 9">
    <name type="scientific">Speluncibacter jeojiensis</name>
    <dbReference type="NCBI Taxonomy" id="2710754"/>
    <lineage>
        <taxon>Bacteria</taxon>
        <taxon>Bacillati</taxon>
        <taxon>Actinomycetota</taxon>
        <taxon>Actinomycetes</taxon>
        <taxon>Mycobacteriales</taxon>
        <taxon>Speluncibacteraceae</taxon>
        <taxon>Speluncibacter</taxon>
    </lineage>
</organism>
<name>A0A9X4RCB5_9ACTN</name>
<evidence type="ECO:0000313" key="9">
    <source>
        <dbReference type="Proteomes" id="UP001152755"/>
    </source>
</evidence>
<dbReference type="Pfam" id="PF13396">
    <property type="entry name" value="PLDc_N"/>
    <property type="match status" value="1"/>
</dbReference>
<evidence type="ECO:0000256" key="5">
    <source>
        <dbReference type="ARBA" id="ARBA00023136"/>
    </source>
</evidence>
<evidence type="ECO:0000256" key="1">
    <source>
        <dbReference type="ARBA" id="ARBA00004651"/>
    </source>
</evidence>
<evidence type="ECO:0000256" key="4">
    <source>
        <dbReference type="ARBA" id="ARBA00022989"/>
    </source>
</evidence>
<proteinExistence type="predicted"/>
<sequence length="71" mass="8154">MVKKWSELGPRTRQVVIALGVVEMVLLLAAQIDISRRTAEEVRGSKRMWRALSFVNIIGPVAYFVRGRRRD</sequence>
<dbReference type="InterPro" id="IPR027379">
    <property type="entry name" value="CLS_N"/>
</dbReference>
<keyword evidence="2" id="KW-1003">Cell membrane</keyword>
<evidence type="ECO:0000259" key="7">
    <source>
        <dbReference type="Pfam" id="PF13396"/>
    </source>
</evidence>
<keyword evidence="9" id="KW-1185">Reference proteome</keyword>
<dbReference type="AlphaFoldDB" id="A0A9X4RCB5"/>
<dbReference type="Proteomes" id="UP001152755">
    <property type="component" value="Unassembled WGS sequence"/>
</dbReference>
<feature type="transmembrane region" description="Helical" evidence="6">
    <location>
        <begin position="48"/>
        <end position="65"/>
    </location>
</feature>
<keyword evidence="4 6" id="KW-1133">Transmembrane helix</keyword>
<keyword evidence="3 6" id="KW-0812">Transmembrane</keyword>
<dbReference type="RefSeq" id="WP_277834360.1">
    <property type="nucleotide sequence ID" value="NZ_JAAIVF010000006.1"/>
</dbReference>
<gene>
    <name evidence="8" type="ORF">NVS88_02235</name>
</gene>
<evidence type="ECO:0000313" key="8">
    <source>
        <dbReference type="EMBL" id="MDG3013369.1"/>
    </source>
</evidence>
<comment type="subcellular location">
    <subcellularLocation>
        <location evidence="1">Cell membrane</location>
        <topology evidence="1">Multi-pass membrane protein</topology>
    </subcellularLocation>
</comment>
<feature type="domain" description="Cardiolipin synthase N-terminal" evidence="7">
    <location>
        <begin position="25"/>
        <end position="68"/>
    </location>
</feature>
<comment type="caution">
    <text evidence="8">The sequence shown here is derived from an EMBL/GenBank/DDBJ whole genome shotgun (WGS) entry which is preliminary data.</text>
</comment>
<evidence type="ECO:0000256" key="2">
    <source>
        <dbReference type="ARBA" id="ARBA00022475"/>
    </source>
</evidence>
<keyword evidence="5 6" id="KW-0472">Membrane</keyword>
<dbReference type="EMBL" id="JANRHA010000001">
    <property type="protein sequence ID" value="MDG3013369.1"/>
    <property type="molecule type" value="Genomic_DNA"/>
</dbReference>
<accession>A0A9X4RCB5</accession>
<protein>
    <recommendedName>
        <fullName evidence="7">Cardiolipin synthase N-terminal domain-containing protein</fullName>
    </recommendedName>
</protein>
<evidence type="ECO:0000256" key="6">
    <source>
        <dbReference type="SAM" id="Phobius"/>
    </source>
</evidence>
<evidence type="ECO:0000256" key="3">
    <source>
        <dbReference type="ARBA" id="ARBA00022692"/>
    </source>
</evidence>
<feature type="transmembrane region" description="Helical" evidence="6">
    <location>
        <begin position="12"/>
        <end position="32"/>
    </location>
</feature>